<dbReference type="PANTHER" id="PTHR24421">
    <property type="entry name" value="NITRATE/NITRITE SENSOR PROTEIN NARX-RELATED"/>
    <property type="match status" value="1"/>
</dbReference>
<feature type="transmembrane region" description="Helical" evidence="4">
    <location>
        <begin position="88"/>
        <end position="110"/>
    </location>
</feature>
<feature type="transmembrane region" description="Helical" evidence="4">
    <location>
        <begin position="39"/>
        <end position="55"/>
    </location>
</feature>
<feature type="domain" description="Histidine kinase/HSP90-like ATPase" evidence="5">
    <location>
        <begin position="287"/>
        <end position="370"/>
    </location>
</feature>
<dbReference type="GO" id="GO:0016301">
    <property type="term" value="F:kinase activity"/>
    <property type="evidence" value="ECO:0007669"/>
    <property type="project" value="UniProtKB-KW"/>
</dbReference>
<reference evidence="7 8" key="1">
    <citation type="submission" date="2020-10" db="EMBL/GenBank/DDBJ databases">
        <title>Nocardioides sp. isolated from sludge.</title>
        <authorList>
            <person name="Zhang X."/>
        </authorList>
    </citation>
    <scope>NUCLEOTIDE SEQUENCE [LARGE SCALE GENOMIC DNA]</scope>
    <source>
        <strain evidence="7 8">Y6</strain>
    </source>
</reference>
<gene>
    <name evidence="7" type="ORF">IEQ44_12355</name>
</gene>
<evidence type="ECO:0000256" key="2">
    <source>
        <dbReference type="ARBA" id="ARBA00022777"/>
    </source>
</evidence>
<dbReference type="Pfam" id="PF07730">
    <property type="entry name" value="HisKA_3"/>
    <property type="match status" value="1"/>
</dbReference>
<dbReference type="PIRSF" id="PIRSF037434">
    <property type="entry name" value="STHK_ChrS"/>
    <property type="match status" value="1"/>
</dbReference>
<dbReference type="InterPro" id="IPR017205">
    <property type="entry name" value="Sig_transdc_His_kinase_ChrS"/>
</dbReference>
<protein>
    <submittedName>
        <fullName evidence="7">Sensor histidine kinase</fullName>
    </submittedName>
</protein>
<keyword evidence="4" id="KW-0472">Membrane</keyword>
<proteinExistence type="predicted"/>
<evidence type="ECO:0000313" key="8">
    <source>
        <dbReference type="Proteomes" id="UP000756387"/>
    </source>
</evidence>
<evidence type="ECO:0000256" key="4">
    <source>
        <dbReference type="SAM" id="Phobius"/>
    </source>
</evidence>
<comment type="caution">
    <text evidence="7">The sequence shown here is derived from an EMBL/GenBank/DDBJ whole genome shotgun (WGS) entry which is preliminary data.</text>
</comment>
<keyword evidence="3" id="KW-0902">Two-component regulatory system</keyword>
<name>A0ABR9RVR9_9ACTN</name>
<dbReference type="Proteomes" id="UP000756387">
    <property type="component" value="Unassembled WGS sequence"/>
</dbReference>
<accession>A0ABR9RVR9</accession>
<evidence type="ECO:0000256" key="3">
    <source>
        <dbReference type="ARBA" id="ARBA00023012"/>
    </source>
</evidence>
<dbReference type="RefSeq" id="WP_193638771.1">
    <property type="nucleotide sequence ID" value="NZ_JADCSA010000012.1"/>
</dbReference>
<feature type="transmembrane region" description="Helical" evidence="4">
    <location>
        <begin position="131"/>
        <end position="152"/>
    </location>
</feature>
<evidence type="ECO:0000313" key="7">
    <source>
        <dbReference type="EMBL" id="MBE7325445.1"/>
    </source>
</evidence>
<feature type="domain" description="Signal transduction histidine kinase subgroup 3 dimerisation and phosphoacceptor" evidence="6">
    <location>
        <begin position="184"/>
        <end position="251"/>
    </location>
</feature>
<dbReference type="InterPro" id="IPR036890">
    <property type="entry name" value="HATPase_C_sf"/>
</dbReference>
<dbReference type="InterPro" id="IPR050482">
    <property type="entry name" value="Sensor_HK_TwoCompSys"/>
</dbReference>
<dbReference type="Gene3D" id="1.20.5.1930">
    <property type="match status" value="1"/>
</dbReference>
<dbReference type="CDD" id="cd16917">
    <property type="entry name" value="HATPase_UhpB-NarQ-NarX-like"/>
    <property type="match status" value="1"/>
</dbReference>
<evidence type="ECO:0000259" key="5">
    <source>
        <dbReference type="Pfam" id="PF02518"/>
    </source>
</evidence>
<organism evidence="7 8">
    <name type="scientific">Nocardioides malaquae</name>
    <dbReference type="NCBI Taxonomy" id="2773426"/>
    <lineage>
        <taxon>Bacteria</taxon>
        <taxon>Bacillati</taxon>
        <taxon>Actinomycetota</taxon>
        <taxon>Actinomycetes</taxon>
        <taxon>Propionibacteriales</taxon>
        <taxon>Nocardioidaceae</taxon>
        <taxon>Nocardioides</taxon>
    </lineage>
</organism>
<feature type="transmembrane region" description="Helical" evidence="4">
    <location>
        <begin position="12"/>
        <end position="33"/>
    </location>
</feature>
<dbReference type="Gene3D" id="3.30.565.10">
    <property type="entry name" value="Histidine kinase-like ATPase, C-terminal domain"/>
    <property type="match status" value="1"/>
</dbReference>
<keyword evidence="4" id="KW-1133">Transmembrane helix</keyword>
<keyword evidence="2 7" id="KW-0418">Kinase</keyword>
<dbReference type="Pfam" id="PF02518">
    <property type="entry name" value="HATPase_c"/>
    <property type="match status" value="1"/>
</dbReference>
<feature type="transmembrane region" description="Helical" evidence="4">
    <location>
        <begin position="62"/>
        <end position="82"/>
    </location>
</feature>
<dbReference type="InterPro" id="IPR003594">
    <property type="entry name" value="HATPase_dom"/>
</dbReference>
<sequence>MRCGYPQPSAAQLRLGLHGLVGALAVVVGLRALTGDGEPVATLLLVVLFLVAYAARARAASGAVRLTLMVVLVALWAGLVFAGADAAYVSLALFLVFLTELAFVPAMLAIGAVTAVDVGVRVAGGGSSEQLLAPLLGAAVSVLVGLGFRVLFDATTAQRDLIEQLQVTRAELVESERAAGQAEERERVAREIHDTVAQGLSSIQLLLHAAEAEVATRPEQALERVILARDTAASSLVEARRIVAELSPADLVDSSLAVALARVCERAPAQITFAVDGTPAEVPMPVEAALVRIAQSAVANVVQHAGGGAHAVVTLSWSGDRVRLDVVDDGPGLDVSILESPAVATFGLDTIQTRVTDLGGEFAVESEPGHTALAVSFALGDGGST</sequence>
<evidence type="ECO:0000259" key="6">
    <source>
        <dbReference type="Pfam" id="PF07730"/>
    </source>
</evidence>
<dbReference type="InterPro" id="IPR011712">
    <property type="entry name" value="Sig_transdc_His_kin_sub3_dim/P"/>
</dbReference>
<keyword evidence="1" id="KW-0808">Transferase</keyword>
<dbReference type="PANTHER" id="PTHR24421:SF62">
    <property type="entry name" value="SENSORY TRANSDUCTION HISTIDINE KINASE"/>
    <property type="match status" value="1"/>
</dbReference>
<dbReference type="EMBL" id="JADCSA010000012">
    <property type="protein sequence ID" value="MBE7325445.1"/>
    <property type="molecule type" value="Genomic_DNA"/>
</dbReference>
<evidence type="ECO:0000256" key="1">
    <source>
        <dbReference type="ARBA" id="ARBA00022679"/>
    </source>
</evidence>
<dbReference type="SUPFAM" id="SSF55874">
    <property type="entry name" value="ATPase domain of HSP90 chaperone/DNA topoisomerase II/histidine kinase"/>
    <property type="match status" value="1"/>
</dbReference>
<keyword evidence="8" id="KW-1185">Reference proteome</keyword>
<keyword evidence="4" id="KW-0812">Transmembrane</keyword>